<name>A0A081AE02_PHYNI</name>
<proteinExistence type="predicted"/>
<comment type="caution">
    <text evidence="1">The sequence shown here is derived from an EMBL/GenBank/DDBJ whole genome shotgun (WGS) entry which is preliminary data.</text>
</comment>
<dbReference type="Proteomes" id="UP000028582">
    <property type="component" value="Unassembled WGS sequence"/>
</dbReference>
<accession>A0A081AE02</accession>
<dbReference type="AlphaFoldDB" id="A0A081AE02"/>
<organism evidence="1 2">
    <name type="scientific">Phytophthora nicotianae P1976</name>
    <dbReference type="NCBI Taxonomy" id="1317066"/>
    <lineage>
        <taxon>Eukaryota</taxon>
        <taxon>Sar</taxon>
        <taxon>Stramenopiles</taxon>
        <taxon>Oomycota</taxon>
        <taxon>Peronosporomycetes</taxon>
        <taxon>Peronosporales</taxon>
        <taxon>Peronosporaceae</taxon>
        <taxon>Phytophthora</taxon>
    </lineage>
</organism>
<reference evidence="1 2" key="1">
    <citation type="submission" date="2013-11" db="EMBL/GenBank/DDBJ databases">
        <title>The Genome Sequence of Phytophthora parasitica P1976.</title>
        <authorList>
            <consortium name="The Broad Institute Genomics Platform"/>
            <person name="Russ C."/>
            <person name="Tyler B."/>
            <person name="Panabieres F."/>
            <person name="Shan W."/>
            <person name="Tripathy S."/>
            <person name="Grunwald N."/>
            <person name="Machado M."/>
            <person name="Johnson C.S."/>
            <person name="Walker B."/>
            <person name="Young S."/>
            <person name="Zeng Q."/>
            <person name="Gargeya S."/>
            <person name="Fitzgerald M."/>
            <person name="Haas B."/>
            <person name="Abouelleil A."/>
            <person name="Allen A.W."/>
            <person name="Alvarado L."/>
            <person name="Arachchi H.M."/>
            <person name="Berlin A.M."/>
            <person name="Chapman S.B."/>
            <person name="Gainer-Dewar J."/>
            <person name="Goldberg J."/>
            <person name="Griggs A."/>
            <person name="Gujja S."/>
            <person name="Hansen M."/>
            <person name="Howarth C."/>
            <person name="Imamovic A."/>
            <person name="Ireland A."/>
            <person name="Larimer J."/>
            <person name="McCowan C."/>
            <person name="Murphy C."/>
            <person name="Pearson M."/>
            <person name="Poon T.W."/>
            <person name="Priest M."/>
            <person name="Roberts A."/>
            <person name="Saif S."/>
            <person name="Shea T."/>
            <person name="Sisk P."/>
            <person name="Sykes S."/>
            <person name="Wortman J."/>
            <person name="Nusbaum C."/>
            <person name="Birren B."/>
        </authorList>
    </citation>
    <scope>NUCLEOTIDE SEQUENCE [LARGE SCALE GENOMIC DNA]</scope>
    <source>
        <strain evidence="1 2">P1976</strain>
    </source>
</reference>
<evidence type="ECO:0000313" key="2">
    <source>
        <dbReference type="Proteomes" id="UP000028582"/>
    </source>
</evidence>
<sequence>MSLVQGKLMFWMLITLCFRLVHFGVDFTFQFIKM</sequence>
<protein>
    <submittedName>
        <fullName evidence="1">Uncharacterized protein</fullName>
    </submittedName>
</protein>
<dbReference type="EMBL" id="ANJA01001461">
    <property type="protein sequence ID" value="ETO77113.1"/>
    <property type="molecule type" value="Genomic_DNA"/>
</dbReference>
<gene>
    <name evidence="1" type="ORF">F444_07661</name>
</gene>
<evidence type="ECO:0000313" key="1">
    <source>
        <dbReference type="EMBL" id="ETO77113.1"/>
    </source>
</evidence>